<evidence type="ECO:0000313" key="5">
    <source>
        <dbReference type="EMBL" id="SNB72811.1"/>
    </source>
</evidence>
<dbReference type="InterPro" id="IPR001638">
    <property type="entry name" value="Solute-binding_3/MltF_N"/>
</dbReference>
<dbReference type="OrthoDB" id="9796586at2"/>
<dbReference type="Gene3D" id="3.40.190.10">
    <property type="entry name" value="Periplasmic binding protein-like II"/>
    <property type="match status" value="2"/>
</dbReference>
<dbReference type="AlphaFoldDB" id="A0A212RK16"/>
<dbReference type="PANTHER" id="PTHR35936">
    <property type="entry name" value="MEMBRANE-BOUND LYTIC MUREIN TRANSGLYCOSYLASE F"/>
    <property type="match status" value="1"/>
</dbReference>
<feature type="signal peptide" evidence="3">
    <location>
        <begin position="1"/>
        <end position="37"/>
    </location>
</feature>
<dbReference type="RefSeq" id="WP_158255363.1">
    <property type="nucleotide sequence ID" value="NZ_NRRJ01000047.1"/>
</dbReference>
<proteinExistence type="predicted"/>
<accession>A0A212RK16</accession>
<feature type="region of interest" description="Disordered" evidence="2">
    <location>
        <begin position="52"/>
        <end position="71"/>
    </location>
</feature>
<dbReference type="PANTHER" id="PTHR35936:SF35">
    <property type="entry name" value="L-CYSTINE-BINDING PROTEIN TCYJ"/>
    <property type="match status" value="1"/>
</dbReference>
<dbReference type="SMART" id="SM00062">
    <property type="entry name" value="PBPb"/>
    <property type="match status" value="1"/>
</dbReference>
<protein>
    <submittedName>
        <fullName evidence="5">Amino acid ABC transporter substrate-binding protein, PAAT family</fullName>
    </submittedName>
</protein>
<dbReference type="SUPFAM" id="SSF53850">
    <property type="entry name" value="Periplasmic binding protein-like II"/>
    <property type="match status" value="1"/>
</dbReference>
<dbReference type="EMBL" id="FYDG01000005">
    <property type="protein sequence ID" value="SNB72811.1"/>
    <property type="molecule type" value="Genomic_DNA"/>
</dbReference>
<name>A0A212RK16_RHOAC</name>
<dbReference type="Pfam" id="PF00497">
    <property type="entry name" value="SBP_bac_3"/>
    <property type="match status" value="1"/>
</dbReference>
<reference evidence="6" key="1">
    <citation type="submission" date="2017-06" db="EMBL/GenBank/DDBJ databases">
        <authorList>
            <person name="Varghese N."/>
            <person name="Submissions S."/>
        </authorList>
    </citation>
    <scope>NUCLEOTIDE SEQUENCE [LARGE SCALE GENOMIC DNA]</scope>
    <source>
        <strain evidence="6">DSM 137</strain>
    </source>
</reference>
<evidence type="ECO:0000313" key="6">
    <source>
        <dbReference type="Proteomes" id="UP000198418"/>
    </source>
</evidence>
<dbReference type="Proteomes" id="UP000198418">
    <property type="component" value="Unassembled WGS sequence"/>
</dbReference>
<sequence>MAVVFHQQYIQKLKRRAKLTSTIALIFNVFLASGCNADDRRAETMFLPAFSDPHRRVQPPAPDKPAGQDKPTLRFLTSDDYPPFAFVDAQGALAGFNIEVARAICEQLQANCTIQPRRWDNLLDALEAGEGDALIASLKPAAAGRRAIFTEPYYFTPARFVAGADANKLDMRPEGLAEKKIGVEAGGAHEAFLRKFFPRAVVIPYDTRDKMMRAVLDRQVDAGFGDAISLSLWMNATPGCVFVGGDWMEPAYFGEGVGVGVRPDDRDRRRRLNWALQKLDETGRLTELYLKYFPNGIY</sequence>
<organism evidence="5 6">
    <name type="scientific">Rhodoblastus acidophilus</name>
    <name type="common">Rhodopseudomonas acidophila</name>
    <dbReference type="NCBI Taxonomy" id="1074"/>
    <lineage>
        <taxon>Bacteria</taxon>
        <taxon>Pseudomonadati</taxon>
        <taxon>Pseudomonadota</taxon>
        <taxon>Alphaproteobacteria</taxon>
        <taxon>Hyphomicrobiales</taxon>
        <taxon>Rhodoblastaceae</taxon>
        <taxon>Rhodoblastus</taxon>
    </lineage>
</organism>
<evidence type="ECO:0000256" key="3">
    <source>
        <dbReference type="SAM" id="SignalP"/>
    </source>
</evidence>
<feature type="chain" id="PRO_5012962360" evidence="3">
    <location>
        <begin position="38"/>
        <end position="298"/>
    </location>
</feature>
<gene>
    <name evidence="5" type="ORF">SAMN06265338_10513</name>
</gene>
<evidence type="ECO:0000256" key="1">
    <source>
        <dbReference type="ARBA" id="ARBA00022729"/>
    </source>
</evidence>
<evidence type="ECO:0000259" key="4">
    <source>
        <dbReference type="SMART" id="SM00062"/>
    </source>
</evidence>
<feature type="domain" description="Solute-binding protein family 3/N-terminal" evidence="4">
    <location>
        <begin position="72"/>
        <end position="296"/>
    </location>
</feature>
<evidence type="ECO:0000256" key="2">
    <source>
        <dbReference type="SAM" id="MobiDB-lite"/>
    </source>
</evidence>
<keyword evidence="6" id="KW-1185">Reference proteome</keyword>
<keyword evidence="1 3" id="KW-0732">Signal</keyword>